<feature type="transmembrane region" description="Helical" evidence="1">
    <location>
        <begin position="232"/>
        <end position="252"/>
    </location>
</feature>
<dbReference type="Pfam" id="PF20152">
    <property type="entry name" value="DUF6534"/>
    <property type="match status" value="1"/>
</dbReference>
<evidence type="ECO:0000259" key="2">
    <source>
        <dbReference type="Pfam" id="PF20152"/>
    </source>
</evidence>
<evidence type="ECO:0000313" key="4">
    <source>
        <dbReference type="Proteomes" id="UP000053257"/>
    </source>
</evidence>
<keyword evidence="1" id="KW-0812">Transmembrane</keyword>
<organism evidence="3 4">
    <name type="scientific">Phlebiopsis gigantea (strain 11061_1 CR5-6)</name>
    <name type="common">White-rot fungus</name>
    <name type="synonym">Peniophora gigantea</name>
    <dbReference type="NCBI Taxonomy" id="745531"/>
    <lineage>
        <taxon>Eukaryota</taxon>
        <taxon>Fungi</taxon>
        <taxon>Dikarya</taxon>
        <taxon>Basidiomycota</taxon>
        <taxon>Agaricomycotina</taxon>
        <taxon>Agaricomycetes</taxon>
        <taxon>Polyporales</taxon>
        <taxon>Phanerochaetaceae</taxon>
        <taxon>Phlebiopsis</taxon>
    </lineage>
</organism>
<name>A0A0C3PW53_PHLG1</name>
<gene>
    <name evidence="3" type="ORF">PHLGIDRAFT_371003</name>
</gene>
<feature type="transmembrane region" description="Helical" evidence="1">
    <location>
        <begin position="205"/>
        <end position="226"/>
    </location>
</feature>
<evidence type="ECO:0000256" key="1">
    <source>
        <dbReference type="SAM" id="Phobius"/>
    </source>
</evidence>
<dbReference type="PANTHER" id="PTHR40465">
    <property type="entry name" value="CHROMOSOME 1, WHOLE GENOME SHOTGUN SEQUENCE"/>
    <property type="match status" value="1"/>
</dbReference>
<keyword evidence="4" id="KW-1185">Reference proteome</keyword>
<feature type="transmembrane region" description="Helical" evidence="1">
    <location>
        <begin position="90"/>
        <end position="109"/>
    </location>
</feature>
<feature type="transmembrane region" description="Helical" evidence="1">
    <location>
        <begin position="20"/>
        <end position="38"/>
    </location>
</feature>
<sequence>MPVLSSAIPAIAGPAILGYLLNWGLYGALSIQVFFYYLSFPKDRWGSKSIVCFIYGLETVQTIMITNDCFNKYAKQFGDTAALDSIQLEWLTVPVFTAIVSCAVQLFYAYRLAVLANGRRFIVICVCTLSLMQLVAGVITGAKSCMLGSFSGLETSRFMHIGEALWLAGSALCDVIISTSMIYLLLKKETSTRSTHNIINRLVRLIIETGTLTAVMAIISLILYYACPNTPYHVTAATVLAKIYSNSVLAIFNSRIRIVGGREETENGQNLHLSLRPGTYPGSAGASIPVSQLGAIRIQEDVYVHTDVSTMHTSSLVGSIARHFFLAMTDKH</sequence>
<dbReference type="InterPro" id="IPR045339">
    <property type="entry name" value="DUF6534"/>
</dbReference>
<reference evidence="3 4" key="1">
    <citation type="journal article" date="2014" name="PLoS Genet.">
        <title>Analysis of the Phlebiopsis gigantea genome, transcriptome and secretome provides insight into its pioneer colonization strategies of wood.</title>
        <authorList>
            <person name="Hori C."/>
            <person name="Ishida T."/>
            <person name="Igarashi K."/>
            <person name="Samejima M."/>
            <person name="Suzuki H."/>
            <person name="Master E."/>
            <person name="Ferreira P."/>
            <person name="Ruiz-Duenas F.J."/>
            <person name="Held B."/>
            <person name="Canessa P."/>
            <person name="Larrondo L.F."/>
            <person name="Schmoll M."/>
            <person name="Druzhinina I.S."/>
            <person name="Kubicek C.P."/>
            <person name="Gaskell J.A."/>
            <person name="Kersten P."/>
            <person name="St John F."/>
            <person name="Glasner J."/>
            <person name="Sabat G."/>
            <person name="Splinter BonDurant S."/>
            <person name="Syed K."/>
            <person name="Yadav J."/>
            <person name="Mgbeahuruike A.C."/>
            <person name="Kovalchuk A."/>
            <person name="Asiegbu F.O."/>
            <person name="Lackner G."/>
            <person name="Hoffmeister D."/>
            <person name="Rencoret J."/>
            <person name="Gutierrez A."/>
            <person name="Sun H."/>
            <person name="Lindquist E."/>
            <person name="Barry K."/>
            <person name="Riley R."/>
            <person name="Grigoriev I.V."/>
            <person name="Henrissat B."/>
            <person name="Kues U."/>
            <person name="Berka R.M."/>
            <person name="Martinez A.T."/>
            <person name="Covert S.F."/>
            <person name="Blanchette R.A."/>
            <person name="Cullen D."/>
        </authorList>
    </citation>
    <scope>NUCLEOTIDE SEQUENCE [LARGE SCALE GENOMIC DNA]</scope>
    <source>
        <strain evidence="3 4">11061_1 CR5-6</strain>
    </source>
</reference>
<keyword evidence="1" id="KW-1133">Transmembrane helix</keyword>
<feature type="transmembrane region" description="Helical" evidence="1">
    <location>
        <begin position="164"/>
        <end position="185"/>
    </location>
</feature>
<feature type="transmembrane region" description="Helical" evidence="1">
    <location>
        <begin position="50"/>
        <end position="70"/>
    </location>
</feature>
<protein>
    <recommendedName>
        <fullName evidence="2">DUF6534 domain-containing protein</fullName>
    </recommendedName>
</protein>
<dbReference type="OrthoDB" id="2953893at2759"/>
<dbReference type="HOGENOM" id="CLU_046025_2_1_1"/>
<evidence type="ECO:0000313" key="3">
    <source>
        <dbReference type="EMBL" id="KIP12188.1"/>
    </source>
</evidence>
<dbReference type="EMBL" id="KN840441">
    <property type="protein sequence ID" value="KIP12188.1"/>
    <property type="molecule type" value="Genomic_DNA"/>
</dbReference>
<dbReference type="AlphaFoldDB" id="A0A0C3PW53"/>
<dbReference type="Proteomes" id="UP000053257">
    <property type="component" value="Unassembled WGS sequence"/>
</dbReference>
<accession>A0A0C3PW53</accession>
<dbReference type="PANTHER" id="PTHR40465:SF1">
    <property type="entry name" value="DUF6534 DOMAIN-CONTAINING PROTEIN"/>
    <property type="match status" value="1"/>
</dbReference>
<feature type="transmembrane region" description="Helical" evidence="1">
    <location>
        <begin position="121"/>
        <end position="144"/>
    </location>
</feature>
<keyword evidence="1" id="KW-0472">Membrane</keyword>
<feature type="domain" description="DUF6534" evidence="2">
    <location>
        <begin position="170"/>
        <end position="255"/>
    </location>
</feature>
<proteinExistence type="predicted"/>